<dbReference type="GO" id="GO:0005634">
    <property type="term" value="C:nucleus"/>
    <property type="evidence" value="ECO:0007669"/>
    <property type="project" value="TreeGrafter"/>
</dbReference>
<evidence type="ECO:0000313" key="5">
    <source>
        <dbReference type="EMBL" id="KAH8690532.1"/>
    </source>
</evidence>
<accession>A0AAD4PS60</accession>
<dbReference type="Pfam" id="PF05368">
    <property type="entry name" value="NmrA"/>
    <property type="match status" value="1"/>
</dbReference>
<dbReference type="AlphaFoldDB" id="A0AAD4PS60"/>
<dbReference type="InterPro" id="IPR008030">
    <property type="entry name" value="NmrA-like"/>
</dbReference>
<sequence>MVKLIAVTGATGNQGGSVAKRLLQFPREYKVRALTRNPDSPAAKKLQVLGAEVAKADLTVPSSLEVALRGCWGVFGVTNFYDSKIKDDPGSEEQQGKNLVDASLKEGIQCFVWSTLPSSAKLSGGELVSRIYEGKHHVDDYIRETDLPATFLYTGNFLENMIYRNHVRYEAKKDILEFHQAIIRSDTKLAMLYVEEDLADIAKAIFDKWETQKEQIRHAYLYASNGRFSPNDIVGIIEKVSGRRAIYNVLPTTGVADRDIMFELYNRVGMYPGKDIPDQAVLDLGVGFHSVEEFIRDKLLPHLGLNPVN</sequence>
<dbReference type="Gene3D" id="3.40.50.720">
    <property type="entry name" value="NAD(P)-binding Rossmann-like Domain"/>
    <property type="match status" value="1"/>
</dbReference>
<dbReference type="GO" id="GO:0016491">
    <property type="term" value="F:oxidoreductase activity"/>
    <property type="evidence" value="ECO:0007669"/>
    <property type="project" value="UniProtKB-KW"/>
</dbReference>
<dbReference type="Proteomes" id="UP001201262">
    <property type="component" value="Unassembled WGS sequence"/>
</dbReference>
<dbReference type="InterPro" id="IPR051164">
    <property type="entry name" value="NmrA-like_oxidored"/>
</dbReference>
<name>A0AAD4PS60_9EURO</name>
<keyword evidence="6" id="KW-1185">Reference proteome</keyword>
<dbReference type="CDD" id="cd05251">
    <property type="entry name" value="NmrA_like_SDR_a"/>
    <property type="match status" value="1"/>
</dbReference>
<evidence type="ECO:0000259" key="4">
    <source>
        <dbReference type="Pfam" id="PF05368"/>
    </source>
</evidence>
<evidence type="ECO:0000256" key="2">
    <source>
        <dbReference type="ARBA" id="ARBA00022857"/>
    </source>
</evidence>
<dbReference type="EMBL" id="JAJTJA010000013">
    <property type="protein sequence ID" value="KAH8690532.1"/>
    <property type="molecule type" value="Genomic_DNA"/>
</dbReference>
<dbReference type="GeneID" id="70247566"/>
<evidence type="ECO:0000256" key="3">
    <source>
        <dbReference type="ARBA" id="ARBA00023002"/>
    </source>
</evidence>
<evidence type="ECO:0000256" key="1">
    <source>
        <dbReference type="ARBA" id="ARBA00006328"/>
    </source>
</evidence>
<evidence type="ECO:0000313" key="6">
    <source>
        <dbReference type="Proteomes" id="UP001201262"/>
    </source>
</evidence>
<dbReference type="RefSeq" id="XP_046066728.1">
    <property type="nucleotide sequence ID" value="XM_046217279.1"/>
</dbReference>
<keyword evidence="2" id="KW-0521">NADP</keyword>
<dbReference type="Gene3D" id="3.90.25.10">
    <property type="entry name" value="UDP-galactose 4-epimerase, domain 1"/>
    <property type="match status" value="1"/>
</dbReference>
<dbReference type="SUPFAM" id="SSF51735">
    <property type="entry name" value="NAD(P)-binding Rossmann-fold domains"/>
    <property type="match status" value="1"/>
</dbReference>
<gene>
    <name evidence="5" type="ORF">BGW36DRAFT_388923</name>
</gene>
<organism evidence="5 6">
    <name type="scientific">Talaromyces proteolyticus</name>
    <dbReference type="NCBI Taxonomy" id="1131652"/>
    <lineage>
        <taxon>Eukaryota</taxon>
        <taxon>Fungi</taxon>
        <taxon>Dikarya</taxon>
        <taxon>Ascomycota</taxon>
        <taxon>Pezizomycotina</taxon>
        <taxon>Eurotiomycetes</taxon>
        <taxon>Eurotiomycetidae</taxon>
        <taxon>Eurotiales</taxon>
        <taxon>Trichocomaceae</taxon>
        <taxon>Talaromyces</taxon>
        <taxon>Talaromyces sect. Bacilispori</taxon>
    </lineage>
</organism>
<proteinExistence type="inferred from homology"/>
<keyword evidence="3" id="KW-0560">Oxidoreductase</keyword>
<reference evidence="5" key="1">
    <citation type="submission" date="2021-12" db="EMBL/GenBank/DDBJ databases">
        <title>Convergent genome expansion in fungi linked to evolution of root-endophyte symbiosis.</title>
        <authorList>
            <consortium name="DOE Joint Genome Institute"/>
            <person name="Ke Y.-H."/>
            <person name="Bonito G."/>
            <person name="Liao H.-L."/>
            <person name="Looney B."/>
            <person name="Rojas-Flechas A."/>
            <person name="Nash J."/>
            <person name="Hameed K."/>
            <person name="Schadt C."/>
            <person name="Martin F."/>
            <person name="Crous P.W."/>
            <person name="Miettinen O."/>
            <person name="Magnuson J.K."/>
            <person name="Labbe J."/>
            <person name="Jacobson D."/>
            <person name="Doktycz M.J."/>
            <person name="Veneault-Fourrey C."/>
            <person name="Kuo A."/>
            <person name="Mondo S."/>
            <person name="Calhoun S."/>
            <person name="Riley R."/>
            <person name="Ohm R."/>
            <person name="LaButti K."/>
            <person name="Andreopoulos B."/>
            <person name="Pangilinan J."/>
            <person name="Nolan M."/>
            <person name="Tritt A."/>
            <person name="Clum A."/>
            <person name="Lipzen A."/>
            <person name="Daum C."/>
            <person name="Barry K."/>
            <person name="Grigoriev I.V."/>
            <person name="Vilgalys R."/>
        </authorList>
    </citation>
    <scope>NUCLEOTIDE SEQUENCE</scope>
    <source>
        <strain evidence="5">PMI_201</strain>
    </source>
</reference>
<comment type="similarity">
    <text evidence="1">Belongs to the NmrA-type oxidoreductase family.</text>
</comment>
<dbReference type="InterPro" id="IPR036291">
    <property type="entry name" value="NAD(P)-bd_dom_sf"/>
</dbReference>
<dbReference type="PANTHER" id="PTHR42748">
    <property type="entry name" value="NITROGEN METABOLITE REPRESSION PROTEIN NMRA FAMILY MEMBER"/>
    <property type="match status" value="1"/>
</dbReference>
<comment type="caution">
    <text evidence="5">The sequence shown here is derived from an EMBL/GenBank/DDBJ whole genome shotgun (WGS) entry which is preliminary data.</text>
</comment>
<protein>
    <submittedName>
        <fullName evidence="5">NAD(P)-binding protein</fullName>
    </submittedName>
</protein>
<dbReference type="PANTHER" id="PTHR42748:SF30">
    <property type="entry name" value="NMRA-LIKE DOMAIN-CONTAINING PROTEIN"/>
    <property type="match status" value="1"/>
</dbReference>
<feature type="domain" description="NmrA-like" evidence="4">
    <location>
        <begin position="3"/>
        <end position="260"/>
    </location>
</feature>